<dbReference type="Proteomes" id="UP000468591">
    <property type="component" value="Unassembled WGS sequence"/>
</dbReference>
<dbReference type="Pfam" id="PF00149">
    <property type="entry name" value="Metallophos"/>
    <property type="match status" value="1"/>
</dbReference>
<dbReference type="EMBL" id="JAABNT010000013">
    <property type="protein sequence ID" value="NEK24194.1"/>
    <property type="molecule type" value="Genomic_DNA"/>
</dbReference>
<gene>
    <name evidence="2" type="ORF">GV827_17550</name>
</gene>
<sequence>MTYYDIIPDIHADAARLSKTLEKLGYQLVDGIWQHPERRIAAFLGDFIDTGRDNRKVIEQVRTMVKAGNAIAVMGNHELNALHYHTPGKNWLNTDDGFMRAHDDKNRGQHQSFLDEYPVGSAEAQDVMNWFLTLPLFLELEGLRLVHACWDARHVDLVEKRWSDGRLKAEDLQEVAFERTDFAQAVVNLVKGPEATLPSGCGFHDYRRTWREKARIKWWADPAGANWRDATLSVPNPLELPDSSIEGKLDCAFYAPDAPPVFFGHYKRTGLPLVPDAPNVICLDYPAHACAYRWEGEPVLSAAGIVLI</sequence>
<feature type="domain" description="Calcineurin-like phosphoesterase" evidence="1">
    <location>
        <begin position="6"/>
        <end position="131"/>
    </location>
</feature>
<dbReference type="GO" id="GO:0016791">
    <property type="term" value="F:phosphatase activity"/>
    <property type="evidence" value="ECO:0007669"/>
    <property type="project" value="TreeGrafter"/>
</dbReference>
<accession>A0A6P0CIB3</accession>
<protein>
    <submittedName>
        <fullName evidence="2">Metallophosphoesterase</fullName>
    </submittedName>
</protein>
<keyword evidence="3" id="KW-1185">Reference proteome</keyword>
<organism evidence="2 3">
    <name type="scientific">Sulfitobacter sediminilitoris</name>
    <dbReference type="NCBI Taxonomy" id="2698830"/>
    <lineage>
        <taxon>Bacteria</taxon>
        <taxon>Pseudomonadati</taxon>
        <taxon>Pseudomonadota</taxon>
        <taxon>Alphaproteobacteria</taxon>
        <taxon>Rhodobacterales</taxon>
        <taxon>Roseobacteraceae</taxon>
        <taxon>Sulfitobacter</taxon>
    </lineage>
</organism>
<evidence type="ECO:0000313" key="2">
    <source>
        <dbReference type="EMBL" id="NEK24194.1"/>
    </source>
</evidence>
<dbReference type="InterPro" id="IPR029052">
    <property type="entry name" value="Metallo-depent_PP-like"/>
</dbReference>
<dbReference type="GO" id="GO:0005737">
    <property type="term" value="C:cytoplasm"/>
    <property type="evidence" value="ECO:0007669"/>
    <property type="project" value="TreeGrafter"/>
</dbReference>
<proteinExistence type="predicted"/>
<name>A0A6P0CIB3_9RHOB</name>
<dbReference type="PANTHER" id="PTHR42850">
    <property type="entry name" value="METALLOPHOSPHOESTERASE"/>
    <property type="match status" value="1"/>
</dbReference>
<dbReference type="SUPFAM" id="SSF56300">
    <property type="entry name" value="Metallo-dependent phosphatases"/>
    <property type="match status" value="1"/>
</dbReference>
<comment type="caution">
    <text evidence="2">The sequence shown here is derived from an EMBL/GenBank/DDBJ whole genome shotgun (WGS) entry which is preliminary data.</text>
</comment>
<reference evidence="2 3" key="1">
    <citation type="submission" date="2020-01" db="EMBL/GenBank/DDBJ databases">
        <title>Sulfitobacter sediminilitoris sp. nov., isolated from a tidal flat.</title>
        <authorList>
            <person name="Park S."/>
            <person name="Yoon J.-H."/>
        </authorList>
    </citation>
    <scope>NUCLEOTIDE SEQUENCE [LARGE SCALE GENOMIC DNA]</scope>
    <source>
        <strain evidence="2 3">JBTF-M27</strain>
    </source>
</reference>
<dbReference type="InterPro" id="IPR004843">
    <property type="entry name" value="Calcineurin-like_PHP"/>
</dbReference>
<dbReference type="PANTHER" id="PTHR42850:SF7">
    <property type="entry name" value="BIS(5'-NUCLEOSYL)-TETRAPHOSPHATASE PRPE [ASYMMETRICAL]"/>
    <property type="match status" value="1"/>
</dbReference>
<evidence type="ECO:0000259" key="1">
    <source>
        <dbReference type="Pfam" id="PF00149"/>
    </source>
</evidence>
<dbReference type="InterPro" id="IPR050126">
    <property type="entry name" value="Ap4A_hydrolase"/>
</dbReference>
<dbReference type="AlphaFoldDB" id="A0A6P0CIB3"/>
<evidence type="ECO:0000313" key="3">
    <source>
        <dbReference type="Proteomes" id="UP000468591"/>
    </source>
</evidence>
<dbReference type="Gene3D" id="3.60.21.10">
    <property type="match status" value="1"/>
</dbReference>